<evidence type="ECO:0000256" key="2">
    <source>
        <dbReference type="ARBA" id="ARBA00006843"/>
    </source>
</evidence>
<dbReference type="GeneTree" id="ENSGT00950000183147"/>
<accession>A0A3P9PE93</accession>
<dbReference type="PANTHER" id="PTHR14768:SF6">
    <property type="match status" value="1"/>
</dbReference>
<evidence type="ECO:0000256" key="6">
    <source>
        <dbReference type="SAM" id="MobiDB-lite"/>
    </source>
</evidence>
<feature type="compositionally biased region" description="Polar residues" evidence="6">
    <location>
        <begin position="22"/>
        <end position="35"/>
    </location>
</feature>
<dbReference type="InterPro" id="IPR007593">
    <property type="entry name" value="CD225/Dispanin_fam"/>
</dbReference>
<sequence>QSWVTQDSGLLVHDVPENSARLNTRTCYPVPQQQRHAGRSSRGGADRTWWPHRHPQAGGGASPAAGSPRPAAGGGACCETTFIESHAPTCCSTGSSRETLRRSDSKLLELSGDEAKIPPITFDPVRDEELEVSIHPSSIHHPSSSEDHRSLSVFSMLCCFWPLGIAAYYLAHQTSRAASTGDLHLAGSTSRRALFLAVLSITIGTGIYVGVAVALVAYLSKNQKW</sequence>
<dbReference type="Proteomes" id="UP000242638">
    <property type="component" value="Unassembled WGS sequence"/>
</dbReference>
<keyword evidence="5 7" id="KW-0472">Membrane</keyword>
<feature type="transmembrane region" description="Helical" evidence="7">
    <location>
        <begin position="193"/>
        <end position="219"/>
    </location>
</feature>
<protein>
    <recommendedName>
        <fullName evidence="10">Synapse differentiation inducing 1</fullName>
    </recommendedName>
</protein>
<feature type="compositionally biased region" description="Low complexity" evidence="6">
    <location>
        <begin position="62"/>
        <end position="71"/>
    </location>
</feature>
<evidence type="ECO:0008006" key="10">
    <source>
        <dbReference type="Google" id="ProtNLM"/>
    </source>
</evidence>
<dbReference type="STRING" id="8081.ENSPREP00000020142"/>
<evidence type="ECO:0000313" key="8">
    <source>
        <dbReference type="Ensembl" id="ENSPREP00000020142.1"/>
    </source>
</evidence>
<evidence type="ECO:0000313" key="9">
    <source>
        <dbReference type="Proteomes" id="UP000242638"/>
    </source>
</evidence>
<dbReference type="AlphaFoldDB" id="A0A3P9PE93"/>
<dbReference type="GO" id="GO:0016020">
    <property type="term" value="C:membrane"/>
    <property type="evidence" value="ECO:0007669"/>
    <property type="project" value="UniProtKB-SubCell"/>
</dbReference>
<reference evidence="8" key="3">
    <citation type="submission" date="2025-09" db="UniProtKB">
        <authorList>
            <consortium name="Ensembl"/>
        </authorList>
    </citation>
    <scope>IDENTIFICATION</scope>
    <source>
        <strain evidence="8">Guanapo</strain>
    </source>
</reference>
<dbReference type="PANTHER" id="PTHR14768">
    <property type="entry name" value="UPF0338 PROTEIN"/>
    <property type="match status" value="1"/>
</dbReference>
<evidence type="ECO:0000256" key="3">
    <source>
        <dbReference type="ARBA" id="ARBA00022692"/>
    </source>
</evidence>
<keyword evidence="3 7" id="KW-0812">Transmembrane</keyword>
<comment type="similarity">
    <text evidence="2">Belongs to the CD225/Dispanin family.</text>
</comment>
<keyword evidence="4 7" id="KW-1133">Transmembrane helix</keyword>
<evidence type="ECO:0000256" key="4">
    <source>
        <dbReference type="ARBA" id="ARBA00022989"/>
    </source>
</evidence>
<evidence type="ECO:0000256" key="1">
    <source>
        <dbReference type="ARBA" id="ARBA00004370"/>
    </source>
</evidence>
<dbReference type="Bgee" id="ENSPREG00000013633">
    <property type="expression patterns" value="Expressed in caudal fin and 1 other cell type or tissue"/>
</dbReference>
<evidence type="ECO:0000256" key="7">
    <source>
        <dbReference type="SAM" id="Phobius"/>
    </source>
</evidence>
<evidence type="ECO:0000256" key="5">
    <source>
        <dbReference type="ARBA" id="ARBA00023136"/>
    </source>
</evidence>
<reference evidence="9" key="1">
    <citation type="submission" date="2013-11" db="EMBL/GenBank/DDBJ databases">
        <title>The genomic landscape of the Guanapo guppy.</title>
        <authorList>
            <person name="Kuenstner A."/>
            <person name="Dreyer C."/>
        </authorList>
    </citation>
    <scope>NUCLEOTIDE SEQUENCE</scope>
    <source>
        <strain evidence="9">Guanapo</strain>
    </source>
</reference>
<feature type="transmembrane region" description="Helical" evidence="7">
    <location>
        <begin position="151"/>
        <end position="171"/>
    </location>
</feature>
<organism evidence="8 9">
    <name type="scientific">Poecilia reticulata</name>
    <name type="common">Guppy</name>
    <name type="synonym">Acanthophacelus reticulatus</name>
    <dbReference type="NCBI Taxonomy" id="8081"/>
    <lineage>
        <taxon>Eukaryota</taxon>
        <taxon>Metazoa</taxon>
        <taxon>Chordata</taxon>
        <taxon>Craniata</taxon>
        <taxon>Vertebrata</taxon>
        <taxon>Euteleostomi</taxon>
        <taxon>Actinopterygii</taxon>
        <taxon>Neopterygii</taxon>
        <taxon>Teleostei</taxon>
        <taxon>Neoteleostei</taxon>
        <taxon>Acanthomorphata</taxon>
        <taxon>Ovalentaria</taxon>
        <taxon>Atherinomorphae</taxon>
        <taxon>Cyprinodontiformes</taxon>
        <taxon>Poeciliidae</taxon>
        <taxon>Poeciliinae</taxon>
        <taxon>Poecilia</taxon>
    </lineage>
</organism>
<dbReference type="OMA" id="AHQTSRA"/>
<proteinExistence type="inferred from homology"/>
<name>A0A3P9PE93_POERE</name>
<keyword evidence="9" id="KW-1185">Reference proteome</keyword>
<dbReference type="Ensembl" id="ENSPRET00000020356.1">
    <property type="protein sequence ID" value="ENSPREP00000020142.1"/>
    <property type="gene ID" value="ENSPREG00000013633.1"/>
</dbReference>
<reference evidence="8" key="2">
    <citation type="submission" date="2025-08" db="UniProtKB">
        <authorList>
            <consortium name="Ensembl"/>
        </authorList>
    </citation>
    <scope>IDENTIFICATION</scope>
    <source>
        <strain evidence="8">Guanapo</strain>
    </source>
</reference>
<dbReference type="Pfam" id="PF04505">
    <property type="entry name" value="CD225"/>
    <property type="match status" value="1"/>
</dbReference>
<comment type="subcellular location">
    <subcellularLocation>
        <location evidence="1">Membrane</location>
    </subcellularLocation>
</comment>
<feature type="region of interest" description="Disordered" evidence="6">
    <location>
        <begin position="22"/>
        <end position="71"/>
    </location>
</feature>